<comment type="subcellular location">
    <subcellularLocation>
        <location evidence="1">Membrane</location>
        <topology evidence="1">Multi-pass membrane protein</topology>
    </subcellularLocation>
</comment>
<feature type="compositionally biased region" description="Polar residues" evidence="5">
    <location>
        <begin position="194"/>
        <end position="209"/>
    </location>
</feature>
<protein>
    <submittedName>
        <fullName evidence="7">Membrane protein required for colicin V production</fullName>
    </submittedName>
</protein>
<name>A0AAE3VP22_9HYPH</name>
<dbReference type="PANTHER" id="PTHR36926:SF1">
    <property type="entry name" value="COLICIN V PRODUCTION PROTEIN"/>
    <property type="match status" value="1"/>
</dbReference>
<organism evidence="7 8">
    <name type="scientific">Amorphus orientalis</name>
    <dbReference type="NCBI Taxonomy" id="649198"/>
    <lineage>
        <taxon>Bacteria</taxon>
        <taxon>Pseudomonadati</taxon>
        <taxon>Pseudomonadota</taxon>
        <taxon>Alphaproteobacteria</taxon>
        <taxon>Hyphomicrobiales</taxon>
        <taxon>Amorphaceae</taxon>
        <taxon>Amorphus</taxon>
    </lineage>
</organism>
<proteinExistence type="predicted"/>
<sequence length="231" mass="24961">MSFTVFDGLVLAIVIISALLAMIRGFVREVLSIAAWVVAAVVAYLFHDDLVPIVQDYISQPTIALAVSAAVIFFITLIVVSFITMKISDFVVDSRAGFVDRFLGFLFGAARGVLLIVVALIFFNWLVPERNQPTWVVQSASRPTLTNLSNRLLAALPEDPEATFREAVQQRESGAPTDDNATAPTRTAPDYGNQERSQMDQLIESTGEGNANGGETAPQGQTNSESTPPAN</sequence>
<dbReference type="GO" id="GO:0016020">
    <property type="term" value="C:membrane"/>
    <property type="evidence" value="ECO:0007669"/>
    <property type="project" value="UniProtKB-SubCell"/>
</dbReference>
<feature type="transmembrane region" description="Helical" evidence="6">
    <location>
        <begin position="30"/>
        <end position="47"/>
    </location>
</feature>
<evidence type="ECO:0000256" key="6">
    <source>
        <dbReference type="SAM" id="Phobius"/>
    </source>
</evidence>
<dbReference type="EMBL" id="JAUSUL010000002">
    <property type="protein sequence ID" value="MDQ0315608.1"/>
    <property type="molecule type" value="Genomic_DNA"/>
</dbReference>
<evidence type="ECO:0000256" key="2">
    <source>
        <dbReference type="ARBA" id="ARBA00022692"/>
    </source>
</evidence>
<gene>
    <name evidence="7" type="ORF">J2S73_002065</name>
</gene>
<comment type="caution">
    <text evidence="7">The sequence shown here is derived from an EMBL/GenBank/DDBJ whole genome shotgun (WGS) entry which is preliminary data.</text>
</comment>
<keyword evidence="8" id="KW-1185">Reference proteome</keyword>
<dbReference type="InterPro" id="IPR003825">
    <property type="entry name" value="Colicin-V_CvpA"/>
</dbReference>
<evidence type="ECO:0000313" key="8">
    <source>
        <dbReference type="Proteomes" id="UP001229244"/>
    </source>
</evidence>
<feature type="transmembrane region" description="Helical" evidence="6">
    <location>
        <begin position="6"/>
        <end position="23"/>
    </location>
</feature>
<dbReference type="RefSeq" id="WP_306885436.1">
    <property type="nucleotide sequence ID" value="NZ_JAUSUL010000002.1"/>
</dbReference>
<evidence type="ECO:0000256" key="1">
    <source>
        <dbReference type="ARBA" id="ARBA00004141"/>
    </source>
</evidence>
<evidence type="ECO:0000256" key="4">
    <source>
        <dbReference type="ARBA" id="ARBA00023136"/>
    </source>
</evidence>
<accession>A0AAE3VP22</accession>
<keyword evidence="4 6" id="KW-0472">Membrane</keyword>
<evidence type="ECO:0000256" key="3">
    <source>
        <dbReference type="ARBA" id="ARBA00022989"/>
    </source>
</evidence>
<dbReference type="Proteomes" id="UP001229244">
    <property type="component" value="Unassembled WGS sequence"/>
</dbReference>
<feature type="region of interest" description="Disordered" evidence="5">
    <location>
        <begin position="165"/>
        <end position="231"/>
    </location>
</feature>
<keyword evidence="2 6" id="KW-0812">Transmembrane</keyword>
<dbReference type="GO" id="GO:0009403">
    <property type="term" value="P:toxin biosynthetic process"/>
    <property type="evidence" value="ECO:0007669"/>
    <property type="project" value="InterPro"/>
</dbReference>
<evidence type="ECO:0000313" key="7">
    <source>
        <dbReference type="EMBL" id="MDQ0315608.1"/>
    </source>
</evidence>
<feature type="compositionally biased region" description="Polar residues" evidence="5">
    <location>
        <begin position="218"/>
        <end position="231"/>
    </location>
</feature>
<dbReference type="Pfam" id="PF02674">
    <property type="entry name" value="Colicin_V"/>
    <property type="match status" value="1"/>
</dbReference>
<reference evidence="7" key="1">
    <citation type="submission" date="2023-07" db="EMBL/GenBank/DDBJ databases">
        <title>Genomic Encyclopedia of Type Strains, Phase IV (KMG-IV): sequencing the most valuable type-strain genomes for metagenomic binning, comparative biology and taxonomic classification.</title>
        <authorList>
            <person name="Goeker M."/>
        </authorList>
    </citation>
    <scope>NUCLEOTIDE SEQUENCE</scope>
    <source>
        <strain evidence="7">DSM 21202</strain>
    </source>
</reference>
<feature type="transmembrane region" description="Helical" evidence="6">
    <location>
        <begin position="62"/>
        <end position="83"/>
    </location>
</feature>
<feature type="transmembrane region" description="Helical" evidence="6">
    <location>
        <begin position="103"/>
        <end position="127"/>
    </location>
</feature>
<keyword evidence="3 6" id="KW-1133">Transmembrane helix</keyword>
<dbReference type="AlphaFoldDB" id="A0AAE3VP22"/>
<evidence type="ECO:0000256" key="5">
    <source>
        <dbReference type="SAM" id="MobiDB-lite"/>
    </source>
</evidence>
<dbReference type="PANTHER" id="PTHR36926">
    <property type="entry name" value="COLICIN V PRODUCTION PROTEIN"/>
    <property type="match status" value="1"/>
</dbReference>
<dbReference type="InterPro" id="IPR052719">
    <property type="entry name" value="CvpA-like"/>
</dbReference>